<keyword evidence="3" id="KW-1185">Reference proteome</keyword>
<evidence type="ECO:0000256" key="1">
    <source>
        <dbReference type="SAM" id="Phobius"/>
    </source>
</evidence>
<sequence>MTTSGQSRPWRSFLAAVGVNVLANLVAAAIIYLGGVLFGIFPREPKAIASALVIVLLAAAWGAILATRFFGLADLQLTTSAGTAFLGGSLVVANLAGVEIDPIWNSPLGLVPAVVLFLGGLWFTRPAWRDRKRRLAEAHRIKGLHWYEP</sequence>
<dbReference type="Proteomes" id="UP000598146">
    <property type="component" value="Unassembled WGS sequence"/>
</dbReference>
<organism evidence="2 3">
    <name type="scientific">Actinoplanes aureus</name>
    <dbReference type="NCBI Taxonomy" id="2792083"/>
    <lineage>
        <taxon>Bacteria</taxon>
        <taxon>Bacillati</taxon>
        <taxon>Actinomycetota</taxon>
        <taxon>Actinomycetes</taxon>
        <taxon>Micromonosporales</taxon>
        <taxon>Micromonosporaceae</taxon>
        <taxon>Actinoplanes</taxon>
    </lineage>
</organism>
<feature type="transmembrane region" description="Helical" evidence="1">
    <location>
        <begin position="77"/>
        <end position="97"/>
    </location>
</feature>
<feature type="transmembrane region" description="Helical" evidence="1">
    <location>
        <begin position="12"/>
        <end position="41"/>
    </location>
</feature>
<keyword evidence="1" id="KW-0472">Membrane</keyword>
<accession>A0A931FZS8</accession>
<reference evidence="2" key="1">
    <citation type="submission" date="2020-11" db="EMBL/GenBank/DDBJ databases">
        <title>Isolation and identification of active actinomycetes.</title>
        <authorList>
            <person name="Sun X."/>
        </authorList>
    </citation>
    <scope>NUCLEOTIDE SEQUENCE</scope>
    <source>
        <strain evidence="2">NEAU-A11</strain>
    </source>
</reference>
<name>A0A931FZS8_9ACTN</name>
<keyword evidence="1" id="KW-0812">Transmembrane</keyword>
<proteinExistence type="predicted"/>
<keyword evidence="1" id="KW-1133">Transmembrane helix</keyword>
<feature type="transmembrane region" description="Helical" evidence="1">
    <location>
        <begin position="103"/>
        <end position="124"/>
    </location>
</feature>
<dbReference type="EMBL" id="JADQTO010000002">
    <property type="protein sequence ID" value="MBG0560714.1"/>
    <property type="molecule type" value="Genomic_DNA"/>
</dbReference>
<evidence type="ECO:0000313" key="2">
    <source>
        <dbReference type="EMBL" id="MBG0560714.1"/>
    </source>
</evidence>
<protein>
    <submittedName>
        <fullName evidence="2">Uncharacterized protein</fullName>
    </submittedName>
</protein>
<comment type="caution">
    <text evidence="2">The sequence shown here is derived from an EMBL/GenBank/DDBJ whole genome shotgun (WGS) entry which is preliminary data.</text>
</comment>
<dbReference type="AlphaFoldDB" id="A0A931FZS8"/>
<dbReference type="RefSeq" id="WP_196412517.1">
    <property type="nucleotide sequence ID" value="NZ_JADQTO010000002.1"/>
</dbReference>
<feature type="transmembrane region" description="Helical" evidence="1">
    <location>
        <begin position="47"/>
        <end position="70"/>
    </location>
</feature>
<evidence type="ECO:0000313" key="3">
    <source>
        <dbReference type="Proteomes" id="UP000598146"/>
    </source>
</evidence>
<gene>
    <name evidence="2" type="ORF">I4J89_04440</name>
</gene>